<dbReference type="GO" id="GO:0005886">
    <property type="term" value="C:plasma membrane"/>
    <property type="evidence" value="ECO:0007669"/>
    <property type="project" value="UniProtKB-SubCell"/>
</dbReference>
<evidence type="ECO:0000256" key="2">
    <source>
        <dbReference type="ARBA" id="ARBA00022475"/>
    </source>
</evidence>
<keyword evidence="2" id="KW-1003">Cell membrane</keyword>
<evidence type="ECO:0000256" key="4">
    <source>
        <dbReference type="ARBA" id="ARBA00022989"/>
    </source>
</evidence>
<evidence type="ECO:0000313" key="9">
    <source>
        <dbReference type="EMBL" id="QFY43093.1"/>
    </source>
</evidence>
<feature type="transmembrane region" description="Helical" evidence="7">
    <location>
        <begin position="128"/>
        <end position="146"/>
    </location>
</feature>
<evidence type="ECO:0000259" key="8">
    <source>
        <dbReference type="Pfam" id="PF00892"/>
    </source>
</evidence>
<feature type="transmembrane region" description="Helical" evidence="7">
    <location>
        <begin position="71"/>
        <end position="94"/>
    </location>
</feature>
<dbReference type="InterPro" id="IPR037185">
    <property type="entry name" value="EmrE-like"/>
</dbReference>
<feature type="domain" description="EamA" evidence="8">
    <location>
        <begin position="158"/>
        <end position="285"/>
    </location>
</feature>
<name>A0A5Q0BGY9_9GAMM</name>
<dbReference type="OrthoDB" id="9794287at2"/>
<dbReference type="InParanoid" id="A0A5Q0BGY9"/>
<evidence type="ECO:0000256" key="1">
    <source>
        <dbReference type="ARBA" id="ARBA00004651"/>
    </source>
</evidence>
<feature type="transmembrane region" description="Helical" evidence="7">
    <location>
        <begin position="247"/>
        <end position="264"/>
    </location>
</feature>
<proteinExistence type="predicted"/>
<keyword evidence="3 7" id="KW-0812">Transmembrane</keyword>
<evidence type="ECO:0000313" key="10">
    <source>
        <dbReference type="Proteomes" id="UP000325755"/>
    </source>
</evidence>
<feature type="region of interest" description="Disordered" evidence="6">
    <location>
        <begin position="296"/>
        <end position="351"/>
    </location>
</feature>
<keyword evidence="10" id="KW-1185">Reference proteome</keyword>
<feature type="transmembrane region" description="Helical" evidence="7">
    <location>
        <begin position="215"/>
        <end position="235"/>
    </location>
</feature>
<feature type="compositionally biased region" description="Basic and acidic residues" evidence="6">
    <location>
        <begin position="341"/>
        <end position="351"/>
    </location>
</feature>
<protein>
    <submittedName>
        <fullName evidence="9">DMT family transporter</fullName>
    </submittedName>
</protein>
<comment type="subcellular location">
    <subcellularLocation>
        <location evidence="1">Cell membrane</location>
        <topology evidence="1">Multi-pass membrane protein</topology>
    </subcellularLocation>
</comment>
<dbReference type="SUPFAM" id="SSF103481">
    <property type="entry name" value="Multidrug resistance efflux transporter EmrE"/>
    <property type="match status" value="2"/>
</dbReference>
<feature type="transmembrane region" description="Helical" evidence="7">
    <location>
        <begin position="100"/>
        <end position="121"/>
    </location>
</feature>
<dbReference type="PANTHER" id="PTHR42920:SF11">
    <property type="entry name" value="INNER MEMBRANE PROTEIN YTFF"/>
    <property type="match status" value="1"/>
</dbReference>
<feature type="transmembrane region" description="Helical" evidence="7">
    <location>
        <begin position="183"/>
        <end position="203"/>
    </location>
</feature>
<evidence type="ECO:0000256" key="5">
    <source>
        <dbReference type="ARBA" id="ARBA00023136"/>
    </source>
</evidence>
<dbReference type="InterPro" id="IPR000620">
    <property type="entry name" value="EamA_dom"/>
</dbReference>
<evidence type="ECO:0000256" key="7">
    <source>
        <dbReference type="SAM" id="Phobius"/>
    </source>
</evidence>
<organism evidence="9 10">
    <name type="scientific">Candidatus Methylospira mobilis</name>
    <dbReference type="NCBI Taxonomy" id="1808979"/>
    <lineage>
        <taxon>Bacteria</taxon>
        <taxon>Pseudomonadati</taxon>
        <taxon>Pseudomonadota</taxon>
        <taxon>Gammaproteobacteria</taxon>
        <taxon>Methylococcales</taxon>
        <taxon>Methylococcaceae</taxon>
        <taxon>Candidatus Methylospira</taxon>
    </lineage>
</organism>
<feature type="domain" description="EamA" evidence="8">
    <location>
        <begin position="10"/>
        <end position="144"/>
    </location>
</feature>
<gene>
    <name evidence="9" type="ORF">F6R98_11065</name>
</gene>
<dbReference type="RefSeq" id="WP_153249077.1">
    <property type="nucleotide sequence ID" value="NZ_CP044205.1"/>
</dbReference>
<feature type="transmembrane region" description="Helical" evidence="7">
    <location>
        <begin position="39"/>
        <end position="59"/>
    </location>
</feature>
<dbReference type="AlphaFoldDB" id="A0A5Q0BGY9"/>
<evidence type="ECO:0000256" key="6">
    <source>
        <dbReference type="SAM" id="MobiDB-lite"/>
    </source>
</evidence>
<keyword evidence="4 7" id="KW-1133">Transmembrane helix</keyword>
<feature type="transmembrane region" description="Helical" evidence="7">
    <location>
        <begin position="152"/>
        <end position="171"/>
    </location>
</feature>
<dbReference type="Proteomes" id="UP000325755">
    <property type="component" value="Chromosome"/>
</dbReference>
<dbReference type="EMBL" id="CP044205">
    <property type="protein sequence ID" value="QFY43093.1"/>
    <property type="molecule type" value="Genomic_DNA"/>
</dbReference>
<dbReference type="InterPro" id="IPR051258">
    <property type="entry name" value="Diverse_Substrate_Transporter"/>
</dbReference>
<dbReference type="Pfam" id="PF00892">
    <property type="entry name" value="EamA"/>
    <property type="match status" value="2"/>
</dbReference>
<sequence>MKRLYGIREPGVIAALTAAFLFGAGTPLAKRLLLSVDPWLLAGLLYLGSGLGLSVYLCIRGGLRVKLSGSEWLWFTGGIGAGGIAAPVLLLWGLNRMPAAGASLLLNAEGVFTALLAWFVFRENFDRRLVLGMLFIVAGAAVLSWPEDQARFDSLPPVLLILTACLAWGLDNNFTRHVAHADAAWIAAVKGMVAGTANLGLAFSQGATWPPALEMGAALTLGLCAYGVSLVLFVVGLRRLGTARTGAYFSVAPFFGAVLAVVVLGETITLQLLAAGMLMVLGVLLHLSEQHSHLHRHEAMTHEHEHVHDEHHLHGHVQPVPSGVKHSHLHDHTPLNHSHRHFPDAHHRHDH</sequence>
<accession>A0A5Q0BGY9</accession>
<keyword evidence="5 7" id="KW-0472">Membrane</keyword>
<evidence type="ECO:0000256" key="3">
    <source>
        <dbReference type="ARBA" id="ARBA00022692"/>
    </source>
</evidence>
<dbReference type="KEGG" id="mmob:F6R98_11065"/>
<feature type="transmembrane region" description="Helical" evidence="7">
    <location>
        <begin position="270"/>
        <end position="287"/>
    </location>
</feature>
<dbReference type="PANTHER" id="PTHR42920">
    <property type="entry name" value="OS03G0707200 PROTEIN-RELATED"/>
    <property type="match status" value="1"/>
</dbReference>
<reference evidence="9 10" key="1">
    <citation type="submission" date="2019-09" db="EMBL/GenBank/DDBJ databases">
        <title>Ecophysiology of the spiral-shaped methanotroph Methylospira mobilis as revealed by the complete genome sequence.</title>
        <authorList>
            <person name="Oshkin I.Y."/>
            <person name="Dedysh S.N."/>
            <person name="Miroshnikov K."/>
            <person name="Danilova O.V."/>
            <person name="Hakobyan A."/>
            <person name="Liesack W."/>
        </authorList>
    </citation>
    <scope>NUCLEOTIDE SEQUENCE [LARGE SCALE GENOMIC DNA]</scope>
    <source>
        <strain evidence="9 10">Shm1</strain>
    </source>
</reference>
<dbReference type="Gene3D" id="1.10.3730.20">
    <property type="match status" value="1"/>
</dbReference>
<feature type="compositionally biased region" description="Basic and acidic residues" evidence="6">
    <location>
        <begin position="296"/>
        <end position="312"/>
    </location>
</feature>